<dbReference type="VEuPathDB" id="CryptoDB:Cvel_11778"/>
<feature type="compositionally biased region" description="Acidic residues" evidence="1">
    <location>
        <begin position="359"/>
        <end position="368"/>
    </location>
</feature>
<evidence type="ECO:0000256" key="1">
    <source>
        <dbReference type="SAM" id="MobiDB-lite"/>
    </source>
</evidence>
<feature type="compositionally biased region" description="Basic and acidic residues" evidence="1">
    <location>
        <begin position="1001"/>
        <end position="1019"/>
    </location>
</feature>
<feature type="compositionally biased region" description="Low complexity" evidence="1">
    <location>
        <begin position="1050"/>
        <end position="1067"/>
    </location>
</feature>
<feature type="compositionally biased region" description="Low complexity" evidence="1">
    <location>
        <begin position="436"/>
        <end position="447"/>
    </location>
</feature>
<proteinExistence type="predicted"/>
<evidence type="ECO:0000313" key="2">
    <source>
        <dbReference type="EMBL" id="CEM53172.1"/>
    </source>
</evidence>
<feature type="compositionally biased region" description="Low complexity" evidence="1">
    <location>
        <begin position="323"/>
        <end position="332"/>
    </location>
</feature>
<feature type="compositionally biased region" description="Low complexity" evidence="1">
    <location>
        <begin position="241"/>
        <end position="260"/>
    </location>
</feature>
<feature type="compositionally biased region" description="Basic and acidic residues" evidence="1">
    <location>
        <begin position="450"/>
        <end position="461"/>
    </location>
</feature>
<feature type="region of interest" description="Disordered" evidence="1">
    <location>
        <begin position="206"/>
        <end position="492"/>
    </location>
</feature>
<feature type="compositionally biased region" description="Basic residues" evidence="1">
    <location>
        <begin position="1149"/>
        <end position="1171"/>
    </location>
</feature>
<organism evidence="2">
    <name type="scientific">Chromera velia CCMP2878</name>
    <dbReference type="NCBI Taxonomy" id="1169474"/>
    <lineage>
        <taxon>Eukaryota</taxon>
        <taxon>Sar</taxon>
        <taxon>Alveolata</taxon>
        <taxon>Colpodellida</taxon>
        <taxon>Chromeraceae</taxon>
        <taxon>Chromera</taxon>
    </lineage>
</organism>
<reference evidence="2" key="1">
    <citation type="submission" date="2014-11" db="EMBL/GenBank/DDBJ databases">
        <authorList>
            <person name="Otto D Thomas"/>
            <person name="Naeem Raeece"/>
        </authorList>
    </citation>
    <scope>NUCLEOTIDE SEQUENCE</scope>
</reference>
<dbReference type="EMBL" id="CDMZ01005549">
    <property type="protein sequence ID" value="CEM53172.1"/>
    <property type="molecule type" value="Genomic_DNA"/>
</dbReference>
<feature type="compositionally biased region" description="Basic and acidic residues" evidence="1">
    <location>
        <begin position="758"/>
        <end position="773"/>
    </location>
</feature>
<feature type="compositionally biased region" description="Acidic residues" evidence="1">
    <location>
        <begin position="978"/>
        <end position="987"/>
    </location>
</feature>
<feature type="region of interest" description="Disordered" evidence="1">
    <location>
        <begin position="753"/>
        <end position="773"/>
    </location>
</feature>
<sequence length="1171" mass="131752">MGIKMGLEECPDFPHPGIPVNGLVLPFPLLIPPLFSCLPSPACFFLLPPPSVTSSFPSSLDWLMAMTGRERTLLQCSLGTGWRHVARRFLLTFMLLLSMDSSSRVVGFEFIWRGGVSVSSPSFGDRESWRVQKRRHPHAHSLFELPNRQSRLPQAEEPVSVLLGAPPGTSPVLQKPFPFAPPATLVLSPSPSPSESLTVGVGVPFHERQETAQAGRVWTERDRRTRGLTAASLRRLRQRQRLSSSASPSPSPLSVSVGSPLRERKGKVVQRDGARVWKKRRKEKKRKKRETRKESEALDDADEVPSPKSAEEEREASPDRLSHPFSSLSLPSCASKGTVPRSEERERGTSFALSVGQEAEGEEAEEGQEEKTALERDERIHHRRLKGSTASSLQPQPSSPLFPFQSSVDFEETTVDRHPPSSGKKKKKKKKKKTHSQSSSASISSGSENRALEMEGEREAKVLGGMKKRRDRGQRPKGEKEEHCGREEKRKKKVAVSVGGCKSRLEREADALGISFEDWKELKHVSRRGAHKERCRLLEKFKSILSRLPDKVRSGLERPLRRQEQYITKNRHAKLEKEARSLGLTRDQLAELRRVARRGPLSEKERLLQEYEGQLPESELSRLRKNTEKRKGHLKGIEGIRRAQKKRDEAIQREAEEMGVSLEDWKEIRRIERSRKPHSQKRKTLIHKYANTLCKDLLESLRKRTERKRVPDEYRQRVSTAMRAAWSNPRMRGKLLTSVQKYHLVMAAKTRAASGGGEMKRKQDGRKTKQARERMKRLRAAMEAKRNPGKKWESFYDHMAEDVLVEGGEEEEEDEEEEDEEDDGLGEMFGFRERKKQSAQTPPAFSLSGLSLLPQGPGMPLSALGGAQADPHASPAFPLRSLLFQETNPVHAVSSDHKEGVETETDEEEDLSTPLSRPLSLYEARLKEARGRKTEGGSSIFSQKRRGGGLQEDSADEGGEEEENIFQKANVGGLVGGDEADNFEETESGVGKLYAPSSFDPDSRSEKHSRGERRDRQDQDLFPDFLTSGSSFSVAKREEEEEENDSALDPPTSSFVRPSSSSMLSASFLEEVLPPNRQKKETMSFVREDDSLGPTSSFSSSRNDPVGGLEEEGEEEEEETPHSLTLALLGEGEEEEPGGGERNWWDKRQNKKKKAKKKNTKKKGRQKVHGA</sequence>
<feature type="region of interest" description="Disordered" evidence="1">
    <location>
        <begin position="806"/>
        <end position="1171"/>
    </location>
</feature>
<feature type="compositionally biased region" description="Basic and acidic residues" evidence="1">
    <location>
        <begin position="924"/>
        <end position="935"/>
    </location>
</feature>
<feature type="compositionally biased region" description="Low complexity" evidence="1">
    <location>
        <begin position="391"/>
        <end position="407"/>
    </location>
</feature>
<feature type="compositionally biased region" description="Basic and acidic residues" evidence="1">
    <location>
        <begin position="1078"/>
        <end position="1090"/>
    </location>
</feature>
<feature type="compositionally biased region" description="Acidic residues" evidence="1">
    <location>
        <begin position="902"/>
        <end position="911"/>
    </location>
</feature>
<feature type="compositionally biased region" description="Acidic residues" evidence="1">
    <location>
        <begin position="953"/>
        <end position="964"/>
    </location>
</feature>
<accession>A0A0G4I7T6</accession>
<name>A0A0G4I7T6_9ALVE</name>
<feature type="compositionally biased region" description="Basic residues" evidence="1">
    <location>
        <begin position="276"/>
        <end position="290"/>
    </location>
</feature>
<feature type="compositionally biased region" description="Basic and acidic residues" evidence="1">
    <location>
        <begin position="473"/>
        <end position="488"/>
    </location>
</feature>
<feature type="compositionally biased region" description="Low complexity" evidence="1">
    <location>
        <begin position="846"/>
        <end position="862"/>
    </location>
</feature>
<gene>
    <name evidence="2" type="ORF">Cvel_11778</name>
</gene>
<feature type="compositionally biased region" description="Acidic residues" evidence="1">
    <location>
        <begin position="1109"/>
        <end position="1119"/>
    </location>
</feature>
<feature type="compositionally biased region" description="Acidic residues" evidence="1">
    <location>
        <begin position="806"/>
        <end position="825"/>
    </location>
</feature>
<protein>
    <submittedName>
        <fullName evidence="2">Uncharacterized protein</fullName>
    </submittedName>
</protein>
<feature type="compositionally biased region" description="Basic and acidic residues" evidence="1">
    <location>
        <begin position="309"/>
        <end position="322"/>
    </location>
</feature>
<feature type="compositionally biased region" description="Basic and acidic residues" evidence="1">
    <location>
        <begin position="369"/>
        <end position="380"/>
    </location>
</feature>
<feature type="compositionally biased region" description="Polar residues" evidence="1">
    <location>
        <begin position="1093"/>
        <end position="1103"/>
    </location>
</feature>
<dbReference type="AlphaFoldDB" id="A0A0G4I7T6"/>
<feature type="compositionally biased region" description="Basic residues" evidence="1">
    <location>
        <begin position="423"/>
        <end position="435"/>
    </location>
</feature>